<evidence type="ECO:0000259" key="6">
    <source>
        <dbReference type="PROSITE" id="PS50110"/>
    </source>
</evidence>
<comment type="function">
    <text evidence="4">Required for high-level post-exponential phase expression of a series of secreted proteins.</text>
</comment>
<dbReference type="PANTHER" id="PTHR37299:SF3">
    <property type="entry name" value="STAGE 0 SPORULATION PROTEIN A HOMOLOG"/>
    <property type="match status" value="1"/>
</dbReference>
<evidence type="ECO:0000259" key="7">
    <source>
        <dbReference type="PROSITE" id="PS50930"/>
    </source>
</evidence>
<dbReference type="Gene3D" id="2.40.50.1020">
    <property type="entry name" value="LytTr DNA-binding domain"/>
    <property type="match status" value="1"/>
</dbReference>
<dbReference type="PANTHER" id="PTHR37299">
    <property type="entry name" value="TRANSCRIPTIONAL REGULATOR-RELATED"/>
    <property type="match status" value="1"/>
</dbReference>
<dbReference type="Gene3D" id="3.40.50.2300">
    <property type="match status" value="1"/>
</dbReference>
<dbReference type="PROSITE" id="PS50930">
    <property type="entry name" value="HTH_LYTTR"/>
    <property type="match status" value="1"/>
</dbReference>
<dbReference type="PROSITE" id="PS50110">
    <property type="entry name" value="RESPONSE_REGULATORY"/>
    <property type="match status" value="1"/>
</dbReference>
<accession>A0A1G9NQ52</accession>
<protein>
    <submittedName>
        <fullName evidence="8">Two component transcriptional regulator, LytTR family</fullName>
    </submittedName>
</protein>
<feature type="modified residue" description="4-aspartylphosphate" evidence="5">
    <location>
        <position position="60"/>
    </location>
</feature>
<dbReference type="InterPro" id="IPR046947">
    <property type="entry name" value="LytR-like"/>
</dbReference>
<dbReference type="SUPFAM" id="SSF52172">
    <property type="entry name" value="CheY-like"/>
    <property type="match status" value="1"/>
</dbReference>
<organism evidence="8 9">
    <name type="scientific">Streptococcus equinus</name>
    <name type="common">Streptococcus bovis</name>
    <dbReference type="NCBI Taxonomy" id="1335"/>
    <lineage>
        <taxon>Bacteria</taxon>
        <taxon>Bacillati</taxon>
        <taxon>Bacillota</taxon>
        <taxon>Bacilli</taxon>
        <taxon>Lactobacillales</taxon>
        <taxon>Streptococcaceae</taxon>
        <taxon>Streptococcus</taxon>
    </lineage>
</organism>
<reference evidence="8 9" key="1">
    <citation type="submission" date="2016-10" db="EMBL/GenBank/DDBJ databases">
        <authorList>
            <person name="de Groot N.N."/>
        </authorList>
    </citation>
    <scope>NUCLEOTIDE SEQUENCE [LARGE SCALE GENOMIC DNA]</scope>
    <source>
        <strain evidence="8 9">Sb09</strain>
    </source>
</reference>
<dbReference type="Pfam" id="PF04397">
    <property type="entry name" value="LytTR"/>
    <property type="match status" value="1"/>
</dbReference>
<evidence type="ECO:0000256" key="4">
    <source>
        <dbReference type="ARBA" id="ARBA00037164"/>
    </source>
</evidence>
<keyword evidence="2" id="KW-0902">Two-component regulatory system</keyword>
<keyword evidence="1" id="KW-0963">Cytoplasm</keyword>
<dbReference type="RefSeq" id="WP_074567281.1">
    <property type="nucleotide sequence ID" value="NZ_FNGX01000007.1"/>
</dbReference>
<sequence>MIDIYILENNIFQQFQIEGIINTIMLKQHWNYRKLESFSTPRELTKKVFEKTCTQIFFLDLESVIDVESGINVAKYIREKDLTAIIVFLSSHPELMLITYQSLVGAIDFIDKNLNNRVLNQRIEKCLNFAVAHSEKIDKENIFFYETSYSHVHVAFDDILYFETSPKSHCVILHMKDGELEFYGTIADIANTDRRLFKCHRSFVINLDNVIKFVKSKRIVFFKNGQYCQVARSKVITLLEILKFSREW</sequence>
<feature type="domain" description="HTH LytTR-type" evidence="7">
    <location>
        <begin position="154"/>
        <end position="244"/>
    </location>
</feature>
<keyword evidence="3" id="KW-0010">Activator</keyword>
<dbReference type="GO" id="GO:0003677">
    <property type="term" value="F:DNA binding"/>
    <property type="evidence" value="ECO:0007669"/>
    <property type="project" value="InterPro"/>
</dbReference>
<feature type="domain" description="Response regulatory" evidence="6">
    <location>
        <begin position="3"/>
        <end position="127"/>
    </location>
</feature>
<dbReference type="AlphaFoldDB" id="A0A1G9NQ52"/>
<dbReference type="GO" id="GO:0000156">
    <property type="term" value="F:phosphorelay response regulator activity"/>
    <property type="evidence" value="ECO:0007669"/>
    <property type="project" value="InterPro"/>
</dbReference>
<dbReference type="SMART" id="SM00850">
    <property type="entry name" value="LytTR"/>
    <property type="match status" value="1"/>
</dbReference>
<dbReference type="InterPro" id="IPR011006">
    <property type="entry name" value="CheY-like_superfamily"/>
</dbReference>
<gene>
    <name evidence="8" type="ORF">SAMN05216400_1845</name>
</gene>
<evidence type="ECO:0000313" key="8">
    <source>
        <dbReference type="EMBL" id="SDL88157.1"/>
    </source>
</evidence>
<name>A0A1G9NQ52_STREI</name>
<evidence type="ECO:0000256" key="3">
    <source>
        <dbReference type="ARBA" id="ARBA00023159"/>
    </source>
</evidence>
<evidence type="ECO:0000313" key="9">
    <source>
        <dbReference type="Proteomes" id="UP000183162"/>
    </source>
</evidence>
<keyword evidence="5" id="KW-0597">Phosphoprotein</keyword>
<dbReference type="InterPro" id="IPR001789">
    <property type="entry name" value="Sig_transdc_resp-reg_receiver"/>
</dbReference>
<dbReference type="InterPro" id="IPR007492">
    <property type="entry name" value="LytTR_DNA-bd_dom"/>
</dbReference>
<proteinExistence type="predicted"/>
<evidence type="ECO:0000256" key="5">
    <source>
        <dbReference type="PROSITE-ProRule" id="PRU00169"/>
    </source>
</evidence>
<evidence type="ECO:0000256" key="2">
    <source>
        <dbReference type="ARBA" id="ARBA00023012"/>
    </source>
</evidence>
<dbReference type="EMBL" id="FNGX01000007">
    <property type="protein sequence ID" value="SDL88157.1"/>
    <property type="molecule type" value="Genomic_DNA"/>
</dbReference>
<dbReference type="Proteomes" id="UP000183162">
    <property type="component" value="Unassembled WGS sequence"/>
</dbReference>
<dbReference type="OrthoDB" id="9809318at2"/>
<evidence type="ECO:0000256" key="1">
    <source>
        <dbReference type="ARBA" id="ARBA00022490"/>
    </source>
</evidence>